<dbReference type="PROSITE" id="PS50059">
    <property type="entry name" value="FKBP_PPIASE"/>
    <property type="match status" value="1"/>
</dbReference>
<sequence>MKITKDTIATVDLKVADKLGRLIEKTDEPMALLIGGYGNTLPAVEAALEGQEKGFATTIELTPENGFGERDESLLITIPKRDFPPGVKVGGQIELRAAKEGESEADGAAGDFQVFTVAKIKGDTVHLDGNHPLAGQHLKISVKVKDVRAASQEEIEHGHAHGAHGHHH</sequence>
<keyword evidence="12" id="KW-1185">Reference proteome</keyword>
<evidence type="ECO:0000256" key="4">
    <source>
        <dbReference type="ARBA" id="ARBA00022490"/>
    </source>
</evidence>
<feature type="domain" description="PPIase FKBP-type" evidence="10">
    <location>
        <begin position="6"/>
        <end position="99"/>
    </location>
</feature>
<organism evidence="11 12">
    <name type="scientific">Roseateles aquatilis</name>
    <dbReference type="NCBI Taxonomy" id="431061"/>
    <lineage>
        <taxon>Bacteria</taxon>
        <taxon>Pseudomonadati</taxon>
        <taxon>Pseudomonadota</taxon>
        <taxon>Betaproteobacteria</taxon>
        <taxon>Burkholderiales</taxon>
        <taxon>Sphaerotilaceae</taxon>
        <taxon>Roseateles</taxon>
    </lineage>
</organism>
<keyword evidence="7 9" id="KW-0413">Isomerase</keyword>
<evidence type="ECO:0000256" key="2">
    <source>
        <dbReference type="ARBA" id="ARBA00004496"/>
    </source>
</evidence>
<name>A0A246JF72_9BURK</name>
<dbReference type="AlphaFoldDB" id="A0A246JF72"/>
<keyword evidence="4" id="KW-0963">Cytoplasm</keyword>
<dbReference type="Gene3D" id="3.10.50.40">
    <property type="match status" value="1"/>
</dbReference>
<evidence type="ECO:0000256" key="1">
    <source>
        <dbReference type="ARBA" id="ARBA00000971"/>
    </source>
</evidence>
<reference evidence="11 12" key="1">
    <citation type="journal article" date="2008" name="Int. J. Syst. Evol. Microbiol.">
        <title>Description of Roseateles aquatilis sp. nov. and Roseateles terrae sp. nov., in the class Betaproteobacteria, and emended description of the genus Roseateles.</title>
        <authorList>
            <person name="Gomila M."/>
            <person name="Bowien B."/>
            <person name="Falsen E."/>
            <person name="Moore E.R."/>
            <person name="Lalucat J."/>
        </authorList>
    </citation>
    <scope>NUCLEOTIDE SEQUENCE [LARGE SCALE GENOMIC DNA]</scope>
    <source>
        <strain evidence="11 12">CCUG 48205</strain>
    </source>
</reference>
<proteinExistence type="inferred from homology"/>
<dbReference type="InterPro" id="IPR001179">
    <property type="entry name" value="PPIase_FKBP_dom"/>
</dbReference>
<dbReference type="OrthoDB" id="9808891at2"/>
<comment type="similarity">
    <text evidence="3">Belongs to the FKBP-type PPIase family.</text>
</comment>
<protein>
    <recommendedName>
        <fullName evidence="9">peptidylprolyl isomerase</fullName>
        <ecNumber evidence="9">5.2.1.8</ecNumber>
    </recommendedName>
</protein>
<keyword evidence="6" id="KW-0143">Chaperone</keyword>
<dbReference type="PANTHER" id="PTHR47861">
    <property type="entry name" value="FKBP-TYPE PEPTIDYL-PROLYL CIS-TRANS ISOMERASE SLYD"/>
    <property type="match status" value="1"/>
</dbReference>
<dbReference type="GO" id="GO:0003755">
    <property type="term" value="F:peptidyl-prolyl cis-trans isomerase activity"/>
    <property type="evidence" value="ECO:0007669"/>
    <property type="project" value="UniProtKB-KW"/>
</dbReference>
<gene>
    <name evidence="11" type="ORF">CDN99_12155</name>
</gene>
<evidence type="ECO:0000256" key="9">
    <source>
        <dbReference type="PROSITE-ProRule" id="PRU00277"/>
    </source>
</evidence>
<evidence type="ECO:0000256" key="3">
    <source>
        <dbReference type="ARBA" id="ARBA00006577"/>
    </source>
</evidence>
<comment type="subcellular location">
    <subcellularLocation>
        <location evidence="2">Cytoplasm</location>
    </subcellularLocation>
</comment>
<evidence type="ECO:0000313" key="12">
    <source>
        <dbReference type="Proteomes" id="UP000197468"/>
    </source>
</evidence>
<dbReference type="EMBL" id="NIOF01000004">
    <property type="protein sequence ID" value="OWQ90906.1"/>
    <property type="molecule type" value="Genomic_DNA"/>
</dbReference>
<dbReference type="GO" id="GO:0005737">
    <property type="term" value="C:cytoplasm"/>
    <property type="evidence" value="ECO:0007669"/>
    <property type="project" value="UniProtKB-SubCell"/>
</dbReference>
<comment type="caution">
    <text evidence="11">The sequence shown here is derived from an EMBL/GenBank/DDBJ whole genome shotgun (WGS) entry which is preliminary data.</text>
</comment>
<evidence type="ECO:0000256" key="8">
    <source>
        <dbReference type="ARBA" id="ARBA00037071"/>
    </source>
</evidence>
<dbReference type="GO" id="GO:0042026">
    <property type="term" value="P:protein refolding"/>
    <property type="evidence" value="ECO:0007669"/>
    <property type="project" value="UniProtKB-ARBA"/>
</dbReference>
<evidence type="ECO:0000313" key="11">
    <source>
        <dbReference type="EMBL" id="OWQ90906.1"/>
    </source>
</evidence>
<evidence type="ECO:0000259" key="10">
    <source>
        <dbReference type="PROSITE" id="PS50059"/>
    </source>
</evidence>
<dbReference type="EC" id="5.2.1.8" evidence="9"/>
<evidence type="ECO:0000256" key="5">
    <source>
        <dbReference type="ARBA" id="ARBA00023110"/>
    </source>
</evidence>
<dbReference type="PANTHER" id="PTHR47861:SF3">
    <property type="entry name" value="FKBP-TYPE PEPTIDYL-PROLYL CIS-TRANS ISOMERASE SLYD"/>
    <property type="match status" value="1"/>
</dbReference>
<evidence type="ECO:0000256" key="6">
    <source>
        <dbReference type="ARBA" id="ARBA00023186"/>
    </source>
</evidence>
<keyword evidence="5 9" id="KW-0697">Rotamase</keyword>
<comment type="catalytic activity">
    <reaction evidence="1 9">
        <text>[protein]-peptidylproline (omega=180) = [protein]-peptidylproline (omega=0)</text>
        <dbReference type="Rhea" id="RHEA:16237"/>
        <dbReference type="Rhea" id="RHEA-COMP:10747"/>
        <dbReference type="Rhea" id="RHEA-COMP:10748"/>
        <dbReference type="ChEBI" id="CHEBI:83833"/>
        <dbReference type="ChEBI" id="CHEBI:83834"/>
        <dbReference type="EC" id="5.2.1.8"/>
    </reaction>
</comment>
<dbReference type="InterPro" id="IPR046357">
    <property type="entry name" value="PPIase_dom_sf"/>
</dbReference>
<accession>A0A246JF72</accession>
<dbReference type="Proteomes" id="UP000197468">
    <property type="component" value="Unassembled WGS sequence"/>
</dbReference>
<evidence type="ECO:0000256" key="7">
    <source>
        <dbReference type="ARBA" id="ARBA00023235"/>
    </source>
</evidence>
<dbReference type="RefSeq" id="WP_088385112.1">
    <property type="nucleotide sequence ID" value="NZ_NIOF01000004.1"/>
</dbReference>
<dbReference type="SUPFAM" id="SSF54534">
    <property type="entry name" value="FKBP-like"/>
    <property type="match status" value="1"/>
</dbReference>
<comment type="function">
    <text evidence="8">Also involved in hydrogenase metallocenter assembly, probably by participating in the nickel insertion step. This function in hydrogenase biosynthesis requires chaperone activity and the presence of the metal-binding domain, but not PPIase activity.</text>
</comment>